<dbReference type="SUPFAM" id="SSF46626">
    <property type="entry name" value="Cytochrome c"/>
    <property type="match status" value="1"/>
</dbReference>
<dbReference type="RefSeq" id="WP_277861748.1">
    <property type="nucleotide sequence ID" value="NZ_JARRAG010000002.1"/>
</dbReference>
<feature type="region of interest" description="Disordered" evidence="1">
    <location>
        <begin position="325"/>
        <end position="344"/>
    </location>
</feature>
<dbReference type="PANTHER" id="PTHR30600">
    <property type="entry name" value="CYTOCHROME C PEROXIDASE-RELATED"/>
    <property type="match status" value="1"/>
</dbReference>
<dbReference type="PANTHER" id="PTHR30600:SF9">
    <property type="entry name" value="BLR7738 PROTEIN"/>
    <property type="match status" value="1"/>
</dbReference>
<evidence type="ECO:0008006" key="5">
    <source>
        <dbReference type="Google" id="ProtNLM"/>
    </source>
</evidence>
<evidence type="ECO:0000313" key="3">
    <source>
        <dbReference type="EMBL" id="MDG3005411.1"/>
    </source>
</evidence>
<reference evidence="3 4" key="1">
    <citation type="submission" date="2023-03" db="EMBL/GenBank/DDBJ databases">
        <title>Paludisphaera mucosa sp. nov. a novel planctomycete from northern fen.</title>
        <authorList>
            <person name="Ivanova A."/>
        </authorList>
    </citation>
    <scope>NUCLEOTIDE SEQUENCE [LARGE SCALE GENOMIC DNA]</scope>
    <source>
        <strain evidence="3 4">Pla2</strain>
    </source>
</reference>
<proteinExistence type="predicted"/>
<organism evidence="3 4">
    <name type="scientific">Paludisphaera mucosa</name>
    <dbReference type="NCBI Taxonomy" id="3030827"/>
    <lineage>
        <taxon>Bacteria</taxon>
        <taxon>Pseudomonadati</taxon>
        <taxon>Planctomycetota</taxon>
        <taxon>Planctomycetia</taxon>
        <taxon>Isosphaerales</taxon>
        <taxon>Isosphaeraceae</taxon>
        <taxon>Paludisphaera</taxon>
    </lineage>
</organism>
<dbReference type="Pfam" id="PF21419">
    <property type="entry name" value="RoxA-like_Cyt-c"/>
    <property type="match status" value="1"/>
</dbReference>
<protein>
    <recommendedName>
        <fullName evidence="5">Cytochrome c domain-containing protein</fullName>
    </recommendedName>
</protein>
<accession>A0ABT6FD30</accession>
<evidence type="ECO:0000256" key="1">
    <source>
        <dbReference type="SAM" id="MobiDB-lite"/>
    </source>
</evidence>
<sequence length="770" mass="86491">MNIRSSRIVASGAMTAFALAALWSLGGGRAAALAAEGDEVDYTFGRPVKDGEQTYDWYRKTHTDEAARRYGVDPAKVGDGMDTWHWWCGVDNPGFWREQAKLTSKKANVLTARIDLFRMLQTVPRPERWEKIGLINDPDCVPADKPDQYGLKIDRMKDGALTWDPEVFGFSSGVVGLQLFKNKSFDAKKWSIDKYLDDASSVEPPYLVGMACTFCHTAFNPNRPPRNPAEPKWENLDSHIGSQYFREGMLFGYDMPRDTFAWQYLHNQSPGTSETTRFPSDFINNPVLINSIYRLNDRLKLAHADRISPEQKAMLHSVNKHVGLPENDGFGGTDREPTYRAPRVLAPGGDSMGLVVAATRVYVNEGSGYKDFFPTWALNPYDLKGSMERGFKQSEFDILGKVRKDPKSPWMQTEARMPNMALYLSTHDGFPLKDAVEAEGKGDKNGKDYLTTNSDVLRKGKLAFADHCASCHSSKKPADLPKDPRDVEGRKKAWRDFVLRDDFLTNNFLSDDERYPCSELGTQVARTLSPNWDAGGGYGQMSSLGFKLNEAGAEQVFDHDEDGKPIPLYNPLTGKHDIKFTAKKLFYRTPPLVSIWATAPYLHNNSVGLYNGDPSVAGRMAAYEDGMNKLLRPERRPGVRSMVVTTQASKLPDFLPMLMKQMPDFSDLPGLDLDLINVPKGTPVNLIMNLHPKDVKTVLQAYVDGVLQGQPREAFAELLTRNHALGEQRLMEKLVEVNVCPDFIEDRGHSYGRELGDDDKRALVEYMKHF</sequence>
<comment type="caution">
    <text evidence="3">The sequence shown here is derived from an EMBL/GenBank/DDBJ whole genome shotgun (WGS) entry which is preliminary data.</text>
</comment>
<dbReference type="Proteomes" id="UP001216907">
    <property type="component" value="Unassembled WGS sequence"/>
</dbReference>
<feature type="chain" id="PRO_5047216729" description="Cytochrome c domain-containing protein" evidence="2">
    <location>
        <begin position="21"/>
        <end position="770"/>
    </location>
</feature>
<name>A0ABT6FD30_9BACT</name>
<dbReference type="EMBL" id="JARRAG010000002">
    <property type="protein sequence ID" value="MDG3005411.1"/>
    <property type="molecule type" value="Genomic_DNA"/>
</dbReference>
<dbReference type="InterPro" id="IPR051395">
    <property type="entry name" value="Cytochrome_c_Peroxidase/MauG"/>
</dbReference>
<feature type="signal peptide" evidence="2">
    <location>
        <begin position="1"/>
        <end position="20"/>
    </location>
</feature>
<keyword evidence="2" id="KW-0732">Signal</keyword>
<evidence type="ECO:0000313" key="4">
    <source>
        <dbReference type="Proteomes" id="UP001216907"/>
    </source>
</evidence>
<dbReference type="Gene3D" id="1.10.760.10">
    <property type="entry name" value="Cytochrome c-like domain"/>
    <property type="match status" value="1"/>
</dbReference>
<evidence type="ECO:0000256" key="2">
    <source>
        <dbReference type="SAM" id="SignalP"/>
    </source>
</evidence>
<keyword evidence="4" id="KW-1185">Reference proteome</keyword>
<dbReference type="InterPro" id="IPR036909">
    <property type="entry name" value="Cyt_c-like_dom_sf"/>
</dbReference>
<gene>
    <name evidence="3" type="ORF">PZE19_16590</name>
</gene>